<dbReference type="RefSeq" id="WP_306950644.1">
    <property type="nucleotide sequence ID" value="NZ_CP132976.1"/>
</dbReference>
<sequence>MMQIVFTVPGVPQGKGRAKSSSRIGRDAKTGAARVFTRHYTPEATVAYESLVKLVAAQAMAGREAYTGPIRMDLDIVMPIPQSWSGVRQRRAAAGEIAPTVKPDGDNVEKAIKDGCNGVAYRDDAQVVQASKSKVYGLVPRVDVVLTVLDMEPAQGVKKNAP</sequence>
<keyword evidence="2" id="KW-1185">Reference proteome</keyword>
<dbReference type="InterPro" id="IPR036614">
    <property type="entry name" value="RusA-like_sf"/>
</dbReference>
<dbReference type="Proteomes" id="UP001234798">
    <property type="component" value="Chromosome"/>
</dbReference>
<protein>
    <submittedName>
        <fullName evidence="1">RusA family crossover junction endodeoxyribonuclease</fullName>
    </submittedName>
</protein>
<gene>
    <name evidence="1" type="ORF">RAS12_13405</name>
</gene>
<dbReference type="EMBL" id="CP132976">
    <property type="protein sequence ID" value="WMD23322.1"/>
    <property type="molecule type" value="Genomic_DNA"/>
</dbReference>
<dbReference type="Gene3D" id="3.30.1330.70">
    <property type="entry name" value="Holliday junction resolvase RusA"/>
    <property type="match status" value="1"/>
</dbReference>
<evidence type="ECO:0000313" key="1">
    <source>
        <dbReference type="EMBL" id="WMD23322.1"/>
    </source>
</evidence>
<organism evidence="1 2">
    <name type="scientific">Achromobacter seleniivolatilans</name>
    <dbReference type="NCBI Taxonomy" id="3047478"/>
    <lineage>
        <taxon>Bacteria</taxon>
        <taxon>Pseudomonadati</taxon>
        <taxon>Pseudomonadota</taxon>
        <taxon>Betaproteobacteria</taxon>
        <taxon>Burkholderiales</taxon>
        <taxon>Alcaligenaceae</taxon>
        <taxon>Achromobacter</taxon>
    </lineage>
</organism>
<name>A0ABY9M9G3_9BURK</name>
<dbReference type="Pfam" id="PF05866">
    <property type="entry name" value="RusA"/>
    <property type="match status" value="1"/>
</dbReference>
<evidence type="ECO:0000313" key="2">
    <source>
        <dbReference type="Proteomes" id="UP001234798"/>
    </source>
</evidence>
<dbReference type="InterPro" id="IPR008822">
    <property type="entry name" value="Endonuclease_RusA-like"/>
</dbReference>
<proteinExistence type="predicted"/>
<dbReference type="SUPFAM" id="SSF103084">
    <property type="entry name" value="Holliday junction resolvase RusA"/>
    <property type="match status" value="1"/>
</dbReference>
<reference evidence="1 2" key="1">
    <citation type="submission" date="2023-08" db="EMBL/GenBank/DDBJ databases">
        <title>Achromobacter seleniivolatilans sp. nov., isolated from seleniferous soil.</title>
        <authorList>
            <person name="Zhang S."/>
            <person name="Li K."/>
            <person name="Peng J."/>
            <person name="Zhao Q."/>
            <person name="Wang H."/>
            <person name="Guo Y."/>
        </authorList>
    </citation>
    <scope>NUCLEOTIDE SEQUENCE [LARGE SCALE GENOMIC DNA]</scope>
    <source>
        <strain evidence="1 2">R39</strain>
    </source>
</reference>
<accession>A0ABY9M9G3</accession>